<organism evidence="1 2">
    <name type="scientific">Sporanaerobium hydrogeniformans</name>
    <dbReference type="NCBI Taxonomy" id="3072179"/>
    <lineage>
        <taxon>Bacteria</taxon>
        <taxon>Bacillati</taxon>
        <taxon>Bacillota</taxon>
        <taxon>Clostridia</taxon>
        <taxon>Lachnospirales</taxon>
        <taxon>Lachnospiraceae</taxon>
        <taxon>Sporanaerobium</taxon>
    </lineage>
</organism>
<sequence length="221" mass="23911">MSHIFTKLLEISPLVWTILGVIVLFSLLGLVWTSKKEAKQSSTLTTKKVVYGGMCIALSFILSYIRLYKMPQGGSITLASMFPIILYSMVFGPIAGIVTGVAYGFLQLIQDAWVLNWAQLLFDYPLAFGFLGLAGMAPSAIKAKELRTVLAVSIALLGRGLMHFLSGIIFFADSAPEGTSAVLYSLGYNASYIIPELIITLILSVILISTPIYGAMKKSVA</sequence>
<dbReference type="EMBL" id="PEDL01000009">
    <property type="protein sequence ID" value="PHV70577.1"/>
    <property type="molecule type" value="Genomic_DNA"/>
</dbReference>
<evidence type="ECO:0000313" key="2">
    <source>
        <dbReference type="Proteomes" id="UP000224460"/>
    </source>
</evidence>
<evidence type="ECO:0000313" key="1">
    <source>
        <dbReference type="EMBL" id="PHV70577.1"/>
    </source>
</evidence>
<gene>
    <name evidence="1" type="primary">thiT</name>
    <name evidence="1" type="ORF">CS063_09755</name>
</gene>
<dbReference type="Proteomes" id="UP000224460">
    <property type="component" value="Unassembled WGS sequence"/>
</dbReference>
<reference evidence="1" key="1">
    <citation type="submission" date="2017-10" db="EMBL/GenBank/DDBJ databases">
        <title>Genome sequence of cellulolytic Lachnospiraceae bacterium XHS1971 isolated from hotspring sediment.</title>
        <authorList>
            <person name="Vasudevan G."/>
            <person name="Joshi A.J."/>
            <person name="Hivarkar S."/>
            <person name="Lanjekar V.B."/>
            <person name="Dhakephalkar P.K."/>
            <person name="Dagar S."/>
        </authorList>
    </citation>
    <scope>NUCLEOTIDE SEQUENCE</scope>
    <source>
        <strain evidence="1">XHS1971</strain>
    </source>
</reference>
<comment type="caution">
    <text evidence="1">The sequence shown here is derived from an EMBL/GenBank/DDBJ whole genome shotgun (WGS) entry which is preliminary data.</text>
</comment>
<name>A0AC61DDD0_9FIRM</name>
<keyword evidence="2" id="KW-1185">Reference proteome</keyword>
<protein>
    <submittedName>
        <fullName evidence="1">Energy-coupled thiamine transporter ThiT</fullName>
    </submittedName>
</protein>
<proteinExistence type="predicted"/>
<accession>A0AC61DDD0</accession>